<dbReference type="InterPro" id="IPR001135">
    <property type="entry name" value="NADH_Q_OxRdtase_suD"/>
</dbReference>
<dbReference type="SUPFAM" id="SSF56762">
    <property type="entry name" value="HydB/Nqo4-like"/>
    <property type="match status" value="1"/>
</dbReference>
<dbReference type="PANTHER" id="PTHR11993">
    <property type="entry name" value="NADH-UBIQUINONE OXIDOREDUCTASE 49 KDA SUBUNIT"/>
    <property type="match status" value="1"/>
</dbReference>
<dbReference type="AlphaFoldDB" id="A0A381WG95"/>
<dbReference type="GO" id="GO:0016651">
    <property type="term" value="F:oxidoreductase activity, acting on NAD(P)H"/>
    <property type="evidence" value="ECO:0007669"/>
    <property type="project" value="InterPro"/>
</dbReference>
<dbReference type="Pfam" id="PF00346">
    <property type="entry name" value="Complex1_49kDa"/>
    <property type="match status" value="1"/>
</dbReference>
<dbReference type="EMBL" id="UINC01011722">
    <property type="protein sequence ID" value="SVA51550.1"/>
    <property type="molecule type" value="Genomic_DNA"/>
</dbReference>
<evidence type="ECO:0000259" key="1">
    <source>
        <dbReference type="Pfam" id="PF00346"/>
    </source>
</evidence>
<organism evidence="2">
    <name type="scientific">marine metagenome</name>
    <dbReference type="NCBI Taxonomy" id="408172"/>
    <lineage>
        <taxon>unclassified sequences</taxon>
        <taxon>metagenomes</taxon>
        <taxon>ecological metagenomes</taxon>
    </lineage>
</organism>
<dbReference type="InterPro" id="IPR029014">
    <property type="entry name" value="NiFe-Hase_large"/>
</dbReference>
<dbReference type="GO" id="GO:0048038">
    <property type="term" value="F:quinone binding"/>
    <property type="evidence" value="ECO:0007669"/>
    <property type="project" value="InterPro"/>
</dbReference>
<proteinExistence type="inferred from homology"/>
<dbReference type="NCBIfam" id="NF004739">
    <property type="entry name" value="PRK06075.1"/>
    <property type="match status" value="1"/>
</dbReference>
<accession>A0A381WG95</accession>
<dbReference type="Gene3D" id="1.10.645.10">
    <property type="entry name" value="Cytochrome-c3 Hydrogenase, chain B"/>
    <property type="match status" value="1"/>
</dbReference>
<dbReference type="GO" id="GO:0051287">
    <property type="term" value="F:NAD binding"/>
    <property type="evidence" value="ECO:0007669"/>
    <property type="project" value="InterPro"/>
</dbReference>
<evidence type="ECO:0000313" key="2">
    <source>
        <dbReference type="EMBL" id="SVA51550.1"/>
    </source>
</evidence>
<dbReference type="InterPro" id="IPR022885">
    <property type="entry name" value="NDH1_su_D/H"/>
</dbReference>
<dbReference type="HAMAP" id="MF_01358">
    <property type="entry name" value="NDH1_NuoD"/>
    <property type="match status" value="1"/>
</dbReference>
<gene>
    <name evidence="2" type="ORF">METZ01_LOCUS104404</name>
</gene>
<name>A0A381WG95_9ZZZZ</name>
<protein>
    <recommendedName>
        <fullName evidence="1">NADH-quinone oxidoreductase subunit D domain-containing protein</fullName>
    </recommendedName>
</protein>
<reference evidence="2" key="1">
    <citation type="submission" date="2018-05" db="EMBL/GenBank/DDBJ databases">
        <authorList>
            <person name="Lanie J.A."/>
            <person name="Ng W.-L."/>
            <person name="Kazmierczak K.M."/>
            <person name="Andrzejewski T.M."/>
            <person name="Davidsen T.M."/>
            <person name="Wayne K.J."/>
            <person name="Tettelin H."/>
            <person name="Glass J.I."/>
            <person name="Rusch D."/>
            <person name="Podicherti R."/>
            <person name="Tsui H.-C.T."/>
            <person name="Winkler M.E."/>
        </authorList>
    </citation>
    <scope>NUCLEOTIDE SEQUENCE</scope>
</reference>
<dbReference type="PANTHER" id="PTHR11993:SF10">
    <property type="entry name" value="NADH DEHYDROGENASE [UBIQUINONE] IRON-SULFUR PROTEIN 2, MITOCHONDRIAL"/>
    <property type="match status" value="1"/>
</dbReference>
<sequence length="379" mass="42843">MGIKYMQIHETENETDGSIDLMINMGPQHPSTHGVFRLVIWVDGERIIKSEPHIGYLHRGSEKICESEHYSQIVTLFDRMDYVGNLNSELAFCLATEKIMDVCVPERAEYIRVILCELNRIASHMLFYGVYGLDAGAMTPILYAFREREKIQNLFESVTGARMMHNYIRIGGVKENLPRDFQQRLHEVLEHLKRGIEECDALISKNEMFLARTKGVGAISGPDAIDFGVTGPALRASGVVEDIRVTDPYSIYDRFDFNIPVGTYGDCWDRFYVRVEEMRESVKIIEQAARDLPEGDISAAVRRIVRPPKGEVFVRTESPRGDLAVFLVSDGTDTPYRVKVRAPSFANLQALEQMLQGAYLADAVLILGSIDLIMGEVDR</sequence>
<feature type="domain" description="NADH-quinone oxidoreductase subunit D" evidence="1">
    <location>
        <begin position="134"/>
        <end position="307"/>
    </location>
</feature>